<reference evidence="2 3" key="1">
    <citation type="journal article" date="2018" name="Science">
        <title>The opium poppy genome and morphinan production.</title>
        <authorList>
            <person name="Guo L."/>
            <person name="Winzer T."/>
            <person name="Yang X."/>
            <person name="Li Y."/>
            <person name="Ning Z."/>
            <person name="He Z."/>
            <person name="Teodor R."/>
            <person name="Lu Y."/>
            <person name="Bowser T.A."/>
            <person name="Graham I.A."/>
            <person name="Ye K."/>
        </authorList>
    </citation>
    <scope>NUCLEOTIDE SEQUENCE [LARGE SCALE GENOMIC DNA]</scope>
    <source>
        <strain evidence="3">cv. HN1</strain>
        <tissue evidence="2">Leaves</tissue>
    </source>
</reference>
<proteinExistence type="inferred from homology"/>
<dbReference type="Pfam" id="PF09810">
    <property type="entry name" value="Exo5"/>
    <property type="match status" value="3"/>
</dbReference>
<keyword evidence="3" id="KW-1185">Reference proteome</keyword>
<name>A0A4Y7KZS5_PAPSO</name>
<dbReference type="OrthoDB" id="354769at2759"/>
<dbReference type="OMA" id="CPDKPLG"/>
<dbReference type="GO" id="GO:0045145">
    <property type="term" value="F:single-stranded DNA 5'-3' DNA exonuclease activity"/>
    <property type="evidence" value="ECO:0007669"/>
    <property type="project" value="InterPro"/>
</dbReference>
<comment type="similarity">
    <text evidence="1">Belongs to the EXO5 family.</text>
</comment>
<sequence length="407" mass="46120">MTEPIPPNSSPPPLIPIEIISEEEMALIEAAFAATTKYLSSRSSSSTCQIQRNGKSVETITLHTKRRLSGCSESDKNITSTDIEDLVDNSKNPQKKLKVFETFLHRFRRKRGLAITDITATEWCEKQMEFVLLRGKPKATRAMEAGTARHTKLEEEVIKRVEVRVEAAEDAWAVRLMNFIAGTNQLMFQGLTRELPVIGCVQGVWMVGVIDEIRMPVTDTSRNPIFVDTKTRVRPTLPSGPQTRNGRLQLMCYKYIWDSLVKDNFNARSFLSFFGLNPHYTLSEEIQQHTSSSGFPAKTLEDLLAYFRNTCSVLPLANELLLLRYEFQGDQSLLGEDNFTYDHAWLTGQIKYCLEFWLGERAAGFVPQEERWKCRSCKFASVCSSYAAADIRSIYRGDQVGTISPSI</sequence>
<gene>
    <name evidence="2" type="ORF">C5167_003194</name>
</gene>
<evidence type="ECO:0000313" key="3">
    <source>
        <dbReference type="Proteomes" id="UP000316621"/>
    </source>
</evidence>
<accession>A0A4Y7KZS5</accession>
<dbReference type="EMBL" id="CM010723">
    <property type="protein sequence ID" value="RZC78794.1"/>
    <property type="molecule type" value="Genomic_DNA"/>
</dbReference>
<dbReference type="InterPro" id="IPR011604">
    <property type="entry name" value="PDDEXK-like_dom_sf"/>
</dbReference>
<dbReference type="GO" id="GO:0036297">
    <property type="term" value="P:interstrand cross-link repair"/>
    <property type="evidence" value="ECO:0007669"/>
    <property type="project" value="TreeGrafter"/>
</dbReference>
<evidence type="ECO:0000256" key="1">
    <source>
        <dbReference type="ARBA" id="ARBA00009797"/>
    </source>
</evidence>
<evidence type="ECO:0000313" key="2">
    <source>
        <dbReference type="EMBL" id="RZC78794.1"/>
    </source>
</evidence>
<organism evidence="2 3">
    <name type="scientific">Papaver somniferum</name>
    <name type="common">Opium poppy</name>
    <dbReference type="NCBI Taxonomy" id="3469"/>
    <lineage>
        <taxon>Eukaryota</taxon>
        <taxon>Viridiplantae</taxon>
        <taxon>Streptophyta</taxon>
        <taxon>Embryophyta</taxon>
        <taxon>Tracheophyta</taxon>
        <taxon>Spermatophyta</taxon>
        <taxon>Magnoliopsida</taxon>
        <taxon>Ranunculales</taxon>
        <taxon>Papaveraceae</taxon>
        <taxon>Papaveroideae</taxon>
        <taxon>Papaver</taxon>
    </lineage>
</organism>
<dbReference type="Proteomes" id="UP000316621">
    <property type="component" value="Chromosome 9"/>
</dbReference>
<dbReference type="InterPro" id="IPR019190">
    <property type="entry name" value="EXOV"/>
</dbReference>
<dbReference type="PANTHER" id="PTHR14464:SF4">
    <property type="entry name" value="EXONUCLEASE V"/>
    <property type="match status" value="1"/>
</dbReference>
<protein>
    <recommendedName>
        <fullName evidence="4">Exonuclease V</fullName>
    </recommendedName>
</protein>
<dbReference type="AlphaFoldDB" id="A0A4Y7KZS5"/>
<dbReference type="Gene3D" id="3.90.320.10">
    <property type="match status" value="1"/>
</dbReference>
<dbReference type="PANTHER" id="PTHR14464">
    <property type="entry name" value="EXONUCLEASE V"/>
    <property type="match status" value="1"/>
</dbReference>
<dbReference type="GO" id="GO:0005634">
    <property type="term" value="C:nucleus"/>
    <property type="evidence" value="ECO:0007669"/>
    <property type="project" value="TreeGrafter"/>
</dbReference>
<evidence type="ECO:0008006" key="4">
    <source>
        <dbReference type="Google" id="ProtNLM"/>
    </source>
</evidence>
<dbReference type="Gramene" id="RZC78794">
    <property type="protein sequence ID" value="RZC78794"/>
    <property type="gene ID" value="C5167_003194"/>
</dbReference>